<dbReference type="InterPro" id="IPR050832">
    <property type="entry name" value="Bact_Acetyltransf"/>
</dbReference>
<dbReference type="PANTHER" id="PTHR43877">
    <property type="entry name" value="AMINOALKYLPHOSPHONATE N-ACETYLTRANSFERASE-RELATED-RELATED"/>
    <property type="match status" value="1"/>
</dbReference>
<evidence type="ECO:0000313" key="5">
    <source>
        <dbReference type="Proteomes" id="UP001249240"/>
    </source>
</evidence>
<dbReference type="EMBL" id="JARPXM010000005">
    <property type="protein sequence ID" value="MDT2537856.1"/>
    <property type="molecule type" value="Genomic_DNA"/>
</dbReference>
<dbReference type="Pfam" id="PF00583">
    <property type="entry name" value="Acetyltransf_1"/>
    <property type="match status" value="1"/>
</dbReference>
<proteinExistence type="predicted"/>
<evidence type="ECO:0000259" key="3">
    <source>
        <dbReference type="PROSITE" id="PS51186"/>
    </source>
</evidence>
<keyword evidence="1" id="KW-0808">Transferase</keyword>
<dbReference type="CDD" id="cd04301">
    <property type="entry name" value="NAT_SF"/>
    <property type="match status" value="1"/>
</dbReference>
<sequence length="141" mass="16207">MKIEQSERTTLTPFLEELFDQQHKRRFTDKVPEADEKILAFGAWIDGQLAGGIVGKRQYDTLHISLLGVDEAYQQLGVGSKLIRVMEEQARREKVTTITLTTKAYQALDFYLKLGYEIFGKLDDVPMIGTTKYYLAKRISR</sequence>
<evidence type="ECO:0000256" key="2">
    <source>
        <dbReference type="ARBA" id="ARBA00023315"/>
    </source>
</evidence>
<feature type="domain" description="N-acetyltransferase" evidence="3">
    <location>
        <begin position="1"/>
        <end position="140"/>
    </location>
</feature>
<dbReference type="GO" id="GO:0016747">
    <property type="term" value="F:acyltransferase activity, transferring groups other than amino-acyl groups"/>
    <property type="evidence" value="ECO:0007669"/>
    <property type="project" value="InterPro"/>
</dbReference>
<gene>
    <name evidence="4" type="ORF">P7D78_06950</name>
</gene>
<dbReference type="Gene3D" id="3.40.630.30">
    <property type="match status" value="1"/>
</dbReference>
<evidence type="ECO:0000313" key="4">
    <source>
        <dbReference type="EMBL" id="MDT2537856.1"/>
    </source>
</evidence>
<name>A0AAW8SUP3_9ENTE</name>
<dbReference type="SUPFAM" id="SSF55729">
    <property type="entry name" value="Acyl-CoA N-acyltransferases (Nat)"/>
    <property type="match status" value="1"/>
</dbReference>
<accession>A0AAW8SUP3</accession>
<dbReference type="InterPro" id="IPR000182">
    <property type="entry name" value="GNAT_dom"/>
</dbReference>
<dbReference type="GeneID" id="67040837"/>
<dbReference type="InterPro" id="IPR016181">
    <property type="entry name" value="Acyl_CoA_acyltransferase"/>
</dbReference>
<dbReference type="Proteomes" id="UP001249240">
    <property type="component" value="Unassembled WGS sequence"/>
</dbReference>
<organism evidence="4 5">
    <name type="scientific">Enterococcus raffinosus</name>
    <dbReference type="NCBI Taxonomy" id="71452"/>
    <lineage>
        <taxon>Bacteria</taxon>
        <taxon>Bacillati</taxon>
        <taxon>Bacillota</taxon>
        <taxon>Bacilli</taxon>
        <taxon>Lactobacillales</taxon>
        <taxon>Enterococcaceae</taxon>
        <taxon>Enterococcus</taxon>
    </lineage>
</organism>
<dbReference type="AlphaFoldDB" id="A0AAW8SUP3"/>
<evidence type="ECO:0000256" key="1">
    <source>
        <dbReference type="ARBA" id="ARBA00022679"/>
    </source>
</evidence>
<keyword evidence="2" id="KW-0012">Acyltransferase</keyword>
<dbReference type="PROSITE" id="PS51186">
    <property type="entry name" value="GNAT"/>
    <property type="match status" value="1"/>
</dbReference>
<dbReference type="RefSeq" id="WP_010745580.1">
    <property type="nucleotide sequence ID" value="NZ_BAAAXM010000052.1"/>
</dbReference>
<comment type="caution">
    <text evidence="4">The sequence shown here is derived from an EMBL/GenBank/DDBJ whole genome shotgun (WGS) entry which is preliminary data.</text>
</comment>
<protein>
    <submittedName>
        <fullName evidence="4">GNAT family N-acetyltransferase</fullName>
    </submittedName>
</protein>
<reference evidence="4" key="1">
    <citation type="submission" date="2023-03" db="EMBL/GenBank/DDBJ databases">
        <authorList>
            <person name="Shen W."/>
            <person name="Cai J."/>
        </authorList>
    </citation>
    <scope>NUCLEOTIDE SEQUENCE</scope>
    <source>
        <strain evidence="4">B646-2</strain>
    </source>
</reference>